<protein>
    <submittedName>
        <fullName evidence="2">Uncharacterized protein</fullName>
    </submittedName>
</protein>
<evidence type="ECO:0000256" key="1">
    <source>
        <dbReference type="SAM" id="SignalP"/>
    </source>
</evidence>
<keyword evidence="1" id="KW-0732">Signal</keyword>
<dbReference type="InterPro" id="IPR006311">
    <property type="entry name" value="TAT_signal"/>
</dbReference>
<comment type="caution">
    <text evidence="2">The sequence shown here is derived from an EMBL/GenBank/DDBJ whole genome shotgun (WGS) entry which is preliminary data.</text>
</comment>
<dbReference type="PROSITE" id="PS51318">
    <property type="entry name" value="TAT"/>
    <property type="match status" value="1"/>
</dbReference>
<proteinExistence type="predicted"/>
<dbReference type="AlphaFoldDB" id="A0A7K1UWL3"/>
<evidence type="ECO:0000313" key="3">
    <source>
        <dbReference type="Proteomes" id="UP000466794"/>
    </source>
</evidence>
<accession>A0A7K1UWL3</accession>
<feature type="chain" id="PRO_5029465408" evidence="1">
    <location>
        <begin position="34"/>
        <end position="135"/>
    </location>
</feature>
<name>A0A7K1UWL3_9NOCA</name>
<keyword evidence="3" id="KW-1185">Reference proteome</keyword>
<evidence type="ECO:0000313" key="2">
    <source>
        <dbReference type="EMBL" id="MVU78238.1"/>
    </source>
</evidence>
<sequence>MVTSRLSRRTAGAAAAFTALIATGLLAAAPALAENTITVDSAGPSVVGITYTCESGAGVASIDAMVGDPNAEGPAATGSQKSVTCDGSQHTATIALTPVSGQTPLASGAPVQVRVALVDASETVVSGTAKLLTLS</sequence>
<dbReference type="RefSeq" id="WP_157387774.1">
    <property type="nucleotide sequence ID" value="NZ_WRPP01000002.1"/>
</dbReference>
<dbReference type="EMBL" id="WRPP01000002">
    <property type="protein sequence ID" value="MVU78238.1"/>
    <property type="molecule type" value="Genomic_DNA"/>
</dbReference>
<organism evidence="2 3">
    <name type="scientific">Nocardia terrae</name>
    <dbReference type="NCBI Taxonomy" id="2675851"/>
    <lineage>
        <taxon>Bacteria</taxon>
        <taxon>Bacillati</taxon>
        <taxon>Actinomycetota</taxon>
        <taxon>Actinomycetes</taxon>
        <taxon>Mycobacteriales</taxon>
        <taxon>Nocardiaceae</taxon>
        <taxon>Nocardia</taxon>
    </lineage>
</organism>
<gene>
    <name evidence="2" type="ORF">GPX89_13415</name>
</gene>
<reference evidence="2 3" key="1">
    <citation type="submission" date="2019-12" db="EMBL/GenBank/DDBJ databases">
        <title>Nocardia sp. nov. ET3-3 isolated from soil.</title>
        <authorList>
            <person name="Kanchanasin P."/>
            <person name="Tanasupawat S."/>
            <person name="Yuki M."/>
            <person name="Kudo T."/>
        </authorList>
    </citation>
    <scope>NUCLEOTIDE SEQUENCE [LARGE SCALE GENOMIC DNA]</scope>
    <source>
        <strain evidence="2 3">ET3-3</strain>
    </source>
</reference>
<feature type="signal peptide" evidence="1">
    <location>
        <begin position="1"/>
        <end position="33"/>
    </location>
</feature>
<dbReference type="Proteomes" id="UP000466794">
    <property type="component" value="Unassembled WGS sequence"/>
</dbReference>